<evidence type="ECO:0008006" key="4">
    <source>
        <dbReference type="Google" id="ProtNLM"/>
    </source>
</evidence>
<feature type="transmembrane region" description="Helical" evidence="1">
    <location>
        <begin position="129"/>
        <end position="149"/>
    </location>
</feature>
<keyword evidence="1" id="KW-0812">Transmembrane</keyword>
<feature type="transmembrane region" description="Helical" evidence="1">
    <location>
        <begin position="50"/>
        <end position="67"/>
    </location>
</feature>
<feature type="transmembrane region" description="Helical" evidence="1">
    <location>
        <begin position="74"/>
        <end position="90"/>
    </location>
</feature>
<dbReference type="Proteomes" id="UP000640335">
    <property type="component" value="Unassembled WGS sequence"/>
</dbReference>
<comment type="caution">
    <text evidence="2">The sequence shown here is derived from an EMBL/GenBank/DDBJ whole genome shotgun (WGS) entry which is preliminary data.</text>
</comment>
<feature type="transmembrane region" description="Helical" evidence="1">
    <location>
        <begin position="9"/>
        <end position="30"/>
    </location>
</feature>
<name>A0ABR8Q839_9CLOT</name>
<gene>
    <name evidence="2" type="ORF">H9660_15610</name>
</gene>
<keyword evidence="3" id="KW-1185">Reference proteome</keyword>
<dbReference type="RefSeq" id="WP_066889676.1">
    <property type="nucleotide sequence ID" value="NZ_JACSQZ010000099.1"/>
</dbReference>
<accession>A0ABR8Q839</accession>
<evidence type="ECO:0000256" key="1">
    <source>
        <dbReference type="SAM" id="Phobius"/>
    </source>
</evidence>
<evidence type="ECO:0000313" key="3">
    <source>
        <dbReference type="Proteomes" id="UP000640335"/>
    </source>
</evidence>
<dbReference type="EMBL" id="JACSQZ010000099">
    <property type="protein sequence ID" value="MBD7916559.1"/>
    <property type="molecule type" value="Genomic_DNA"/>
</dbReference>
<evidence type="ECO:0000313" key="2">
    <source>
        <dbReference type="EMBL" id="MBD7916559.1"/>
    </source>
</evidence>
<sequence length="159" mass="18882">MKKIKFEENFLKIAIIHLSIFVISSVILIFHPSNKDPLLIVEILHPNFTIKQLVICTILFLILAILFKVENKVLNIYLLIMMIMCIKMSINSKFWGYKFKIENPFLLWGTYPLGYYLSFWIEVKKIKQYSFIIMLSYFITLSILHRVSIKFINIIKSKI</sequence>
<keyword evidence="1" id="KW-1133">Transmembrane helix</keyword>
<organism evidence="2 3">
    <name type="scientific">Clostridium gallinarum</name>
    <dbReference type="NCBI Taxonomy" id="2762246"/>
    <lineage>
        <taxon>Bacteria</taxon>
        <taxon>Bacillati</taxon>
        <taxon>Bacillota</taxon>
        <taxon>Clostridia</taxon>
        <taxon>Eubacteriales</taxon>
        <taxon>Clostridiaceae</taxon>
        <taxon>Clostridium</taxon>
    </lineage>
</organism>
<protein>
    <recommendedName>
        <fullName evidence="4">Acyltransferase 3 domain-containing protein</fullName>
    </recommendedName>
</protein>
<reference evidence="2 3" key="1">
    <citation type="submission" date="2020-08" db="EMBL/GenBank/DDBJ databases">
        <title>A Genomic Blueprint of the Chicken Gut Microbiome.</title>
        <authorList>
            <person name="Gilroy R."/>
            <person name="Ravi A."/>
            <person name="Getino M."/>
            <person name="Pursley I."/>
            <person name="Horton D.L."/>
            <person name="Alikhan N.-F."/>
            <person name="Baker D."/>
            <person name="Gharbi K."/>
            <person name="Hall N."/>
            <person name="Watson M."/>
            <person name="Adriaenssens E.M."/>
            <person name="Foster-Nyarko E."/>
            <person name="Jarju S."/>
            <person name="Secka A."/>
            <person name="Antonio M."/>
            <person name="Oren A."/>
            <person name="Chaudhuri R."/>
            <person name="La Ragione R.M."/>
            <person name="Hildebrand F."/>
            <person name="Pallen M.J."/>
        </authorList>
    </citation>
    <scope>NUCLEOTIDE SEQUENCE [LARGE SCALE GENOMIC DNA]</scope>
    <source>
        <strain evidence="2 3">Sa3CUN1</strain>
    </source>
</reference>
<proteinExistence type="predicted"/>
<keyword evidence="1" id="KW-0472">Membrane</keyword>